<name>A0A6S7GCK0_PARCT</name>
<feature type="non-terminal residue" evidence="1">
    <location>
        <position position="1"/>
    </location>
</feature>
<accession>A0A6S7GCK0</accession>
<proteinExistence type="predicted"/>
<evidence type="ECO:0000313" key="2">
    <source>
        <dbReference type="Proteomes" id="UP001152795"/>
    </source>
</evidence>
<dbReference type="Proteomes" id="UP001152795">
    <property type="component" value="Unassembled WGS sequence"/>
</dbReference>
<dbReference type="OrthoDB" id="8051532at2759"/>
<evidence type="ECO:0000313" key="1">
    <source>
        <dbReference type="EMBL" id="CAB3989425.1"/>
    </source>
</evidence>
<reference evidence="1" key="1">
    <citation type="submission" date="2020-04" db="EMBL/GenBank/DDBJ databases">
        <authorList>
            <person name="Alioto T."/>
            <person name="Alioto T."/>
            <person name="Gomez Garrido J."/>
        </authorList>
    </citation>
    <scope>NUCLEOTIDE SEQUENCE</scope>
    <source>
        <strain evidence="1">A484AB</strain>
    </source>
</reference>
<keyword evidence="2" id="KW-1185">Reference proteome</keyword>
<dbReference type="AlphaFoldDB" id="A0A6S7GCK0"/>
<sequence length="109" mass="12299">HIHIAGVFAWSNSTVCLQWIQGQGRYKQFVANRVEKINEKEEIDIVWKYVPSKENPADIGSRGSSDLETNEMWMSGPSWLNNSDSWPEQIVAKPSDVSDGSPKVAQLRP</sequence>
<dbReference type="PANTHER" id="PTHR47331">
    <property type="entry name" value="PHD-TYPE DOMAIN-CONTAINING PROTEIN"/>
    <property type="match status" value="1"/>
</dbReference>
<dbReference type="EMBL" id="CACRXK020001485">
    <property type="protein sequence ID" value="CAB3989425.1"/>
    <property type="molecule type" value="Genomic_DNA"/>
</dbReference>
<gene>
    <name evidence="1" type="ORF">PACLA_8A034332</name>
</gene>
<protein>
    <submittedName>
        <fullName evidence="1">Uncharacterized protein</fullName>
    </submittedName>
</protein>
<comment type="caution">
    <text evidence="1">The sequence shown here is derived from an EMBL/GenBank/DDBJ whole genome shotgun (WGS) entry which is preliminary data.</text>
</comment>
<organism evidence="1 2">
    <name type="scientific">Paramuricea clavata</name>
    <name type="common">Red gorgonian</name>
    <name type="synonym">Violescent sea-whip</name>
    <dbReference type="NCBI Taxonomy" id="317549"/>
    <lineage>
        <taxon>Eukaryota</taxon>
        <taxon>Metazoa</taxon>
        <taxon>Cnidaria</taxon>
        <taxon>Anthozoa</taxon>
        <taxon>Octocorallia</taxon>
        <taxon>Malacalcyonacea</taxon>
        <taxon>Plexauridae</taxon>
        <taxon>Paramuricea</taxon>
    </lineage>
</organism>